<feature type="transmembrane region" description="Helical" evidence="20">
    <location>
        <begin position="258"/>
        <end position="275"/>
    </location>
</feature>
<dbReference type="SUPFAM" id="SSF63712">
    <property type="entry name" value="Nicotinic receptor ligand binding domain-like"/>
    <property type="match status" value="2"/>
</dbReference>
<feature type="transmembrane region" description="Helical" evidence="20">
    <location>
        <begin position="436"/>
        <end position="455"/>
    </location>
</feature>
<dbReference type="CDD" id="cd19063">
    <property type="entry name" value="LGIC_TM_5-HT3"/>
    <property type="match status" value="2"/>
</dbReference>
<dbReference type="InterPro" id="IPR018000">
    <property type="entry name" value="Neurotransmitter_ion_chnl_CS"/>
</dbReference>
<gene>
    <name evidence="23" type="ORF">D4764_07G0007120</name>
</gene>
<proteinExistence type="inferred from homology"/>
<keyword evidence="9" id="KW-1015">Disulfide bond</keyword>
<feature type="transmembrane region" description="Helical" evidence="20">
    <location>
        <begin position="222"/>
        <end position="246"/>
    </location>
</feature>
<evidence type="ECO:0000256" key="16">
    <source>
        <dbReference type="ARBA" id="ARBA00034430"/>
    </source>
</evidence>
<evidence type="ECO:0000256" key="12">
    <source>
        <dbReference type="ARBA" id="ARBA00023257"/>
    </source>
</evidence>
<comment type="catalytic activity">
    <reaction evidence="18">
        <text>Ca(2+)(in) = Ca(2+)(out)</text>
        <dbReference type="Rhea" id="RHEA:29671"/>
        <dbReference type="ChEBI" id="CHEBI:29108"/>
    </reaction>
</comment>
<evidence type="ECO:0000256" key="9">
    <source>
        <dbReference type="ARBA" id="ARBA00023157"/>
    </source>
</evidence>
<keyword evidence="8 20" id="KW-0472">Membrane</keyword>
<dbReference type="SUPFAM" id="SSF90112">
    <property type="entry name" value="Neurotransmitter-gated ion-channel transmembrane pore"/>
    <property type="match status" value="2"/>
</dbReference>
<evidence type="ECO:0000313" key="24">
    <source>
        <dbReference type="Proteomes" id="UP000324091"/>
    </source>
</evidence>
<dbReference type="GO" id="GO:0004888">
    <property type="term" value="F:transmembrane signaling receptor activity"/>
    <property type="evidence" value="ECO:0007669"/>
    <property type="project" value="InterPro"/>
</dbReference>
<comment type="caution">
    <text evidence="20">Lacks conserved residue(s) required for the propagation of feature annotation.</text>
</comment>
<sequence length="792" mass="89431">MQASFSPARVTWPELCSASHLNCSGPSQPQLLQALTPIFNLSAIRPVMNMTTSTNVSMHFILYGVLGVWWKNEFVTWDPVQCGTDKISLPRTKFWAPDIVINEFMDENTAPVVPFVYLYSNGMLHDALPVRVVSSCNLDIYTFPFDIQNCTLTFNSYIHQIRDIKIIQGRTAEQITQTSKNVITTMGEWELLDISSYKPETDLSDDTYIDHLDFHIRVRRRAMLYVINLLIPSCFLITVDLFSFMLPPHSVDRSSFKMTLILGYTVFLLIMNDLLPITGNTIPLINVFFSLCLAMMVASLLETILITNLLSNSDKLPPLPRWVSVVFLQCLGHLVCLPPKTKHRKDPGFKLDTDLGRQGAGEGPMEPAVEGGAIQELRSLGRDLQAIRLQVEQKLGNSQSAEEWMQVGFIIDRLLFGLYIIFITCCLLKVKPSKILFLSIILLMSAPCNSVMLNCSRPDPPALLEALSPVFELKSIRPVMNLSVTTNVTVHFTLFGILGVIWRNEFVQWDPDQCGSLWITIPRNLLWVPDIVINEFMEKNSAVFVPYSYLYYDGVMLDNQPVRVLSLRRRATLYVVNLFLPGFFLIMLDLFSFLLPPKGVERFFFKVTLILGYIVFMLNTNDLLPVTGDSIPLTNVFLSLCLALMVASLLETIVITNLCHSTHECPVPHWVRVFVLQLLGCLVCLHPEPPCVEDAIIENPAAEPKVSTLVGTSHTPQQLGTLDDEKTLQELRSLGRVLKVLHHQVKGWVSQSSEWVQVGLIIDRLLFGLYILFITVSVITIICFWVNSLNKS</sequence>
<dbReference type="Pfam" id="PF02932">
    <property type="entry name" value="Neur_chan_memb"/>
    <property type="match status" value="2"/>
</dbReference>
<dbReference type="Gene3D" id="2.70.170.10">
    <property type="entry name" value="Neurotransmitter-gated ion-channel ligand-binding domain"/>
    <property type="match status" value="2"/>
</dbReference>
<feature type="transmembrane region" description="Helical" evidence="20">
    <location>
        <begin position="414"/>
        <end position="430"/>
    </location>
</feature>
<dbReference type="Gene3D" id="1.20.58.390">
    <property type="entry name" value="Neurotransmitter-gated ion-channel transmembrane domain"/>
    <property type="match status" value="2"/>
</dbReference>
<dbReference type="InterPro" id="IPR006029">
    <property type="entry name" value="Neurotrans-gated_channel_TM"/>
</dbReference>
<keyword evidence="2" id="KW-1003">Cell membrane</keyword>
<keyword evidence="5 20" id="KW-1133">Transmembrane helix</keyword>
<evidence type="ECO:0000256" key="1">
    <source>
        <dbReference type="ARBA" id="ARBA00022448"/>
    </source>
</evidence>
<evidence type="ECO:0000256" key="17">
    <source>
        <dbReference type="ARBA" id="ARBA00036239"/>
    </source>
</evidence>
<feature type="transmembrane region" description="Helical" evidence="20">
    <location>
        <begin position="765"/>
        <end position="787"/>
    </location>
</feature>
<organism evidence="23 24">
    <name type="scientific">Takifugu flavidus</name>
    <name type="common">sansaifugu</name>
    <dbReference type="NCBI Taxonomy" id="433684"/>
    <lineage>
        <taxon>Eukaryota</taxon>
        <taxon>Metazoa</taxon>
        <taxon>Chordata</taxon>
        <taxon>Craniata</taxon>
        <taxon>Vertebrata</taxon>
        <taxon>Euteleostomi</taxon>
        <taxon>Actinopterygii</taxon>
        <taxon>Neopterygii</taxon>
        <taxon>Teleostei</taxon>
        <taxon>Neoteleostei</taxon>
        <taxon>Acanthomorphata</taxon>
        <taxon>Eupercaria</taxon>
        <taxon>Tetraodontiformes</taxon>
        <taxon>Tetradontoidea</taxon>
        <taxon>Tetraodontidae</taxon>
        <taxon>Takifugu</taxon>
    </lineage>
</organism>
<dbReference type="InterPro" id="IPR006201">
    <property type="entry name" value="Neur_channel"/>
</dbReference>
<feature type="domain" description="Neurotransmitter-gated ion-channel ligand-binding" evidence="21">
    <location>
        <begin position="53"/>
        <end position="221"/>
    </location>
</feature>
<keyword evidence="6" id="KW-0770">Synapse</keyword>
<feature type="transmembrane region" description="Helical" evidence="20">
    <location>
        <begin position="571"/>
        <end position="591"/>
    </location>
</feature>
<dbReference type="EMBL" id="RHFK02000020">
    <property type="protein sequence ID" value="TWW57993.1"/>
    <property type="molecule type" value="Genomic_DNA"/>
</dbReference>
<dbReference type="GO" id="GO:0005230">
    <property type="term" value="F:extracellular ligand-gated monoatomic ion channel activity"/>
    <property type="evidence" value="ECO:0007669"/>
    <property type="project" value="InterPro"/>
</dbReference>
<comment type="similarity">
    <text evidence="20">Belongs to the ligand-gated ion channel (TC 1.A.9) family.</text>
</comment>
<evidence type="ECO:0000256" key="2">
    <source>
        <dbReference type="ARBA" id="ARBA00022475"/>
    </source>
</evidence>
<dbReference type="AlphaFoldDB" id="A0A5C6MSR0"/>
<dbReference type="FunFam" id="1.20.58.390:FF:000080">
    <property type="entry name" value="5-hydroxytryptamine (serotonin) receptor 3C, ionotropic"/>
    <property type="match status" value="1"/>
</dbReference>
<comment type="catalytic activity">
    <reaction evidence="16">
        <text>K(+)(in) = K(+)(out)</text>
        <dbReference type="Rhea" id="RHEA:29463"/>
        <dbReference type="ChEBI" id="CHEBI:29103"/>
    </reaction>
</comment>
<dbReference type="InterPro" id="IPR036734">
    <property type="entry name" value="Neur_chan_lig-bd_sf"/>
</dbReference>
<keyword evidence="14 20" id="KW-0407">Ion channel</keyword>
<dbReference type="Proteomes" id="UP000324091">
    <property type="component" value="Chromosome 7"/>
</dbReference>
<feature type="transmembrane region" description="Helical" evidence="20">
    <location>
        <begin position="482"/>
        <end position="502"/>
    </location>
</feature>
<evidence type="ECO:0000256" key="19">
    <source>
        <dbReference type="ARBA" id="ARBA00037540"/>
    </source>
</evidence>
<keyword evidence="24" id="KW-1185">Reference proteome</keyword>
<dbReference type="InterPro" id="IPR036719">
    <property type="entry name" value="Neuro-gated_channel_TM_sf"/>
</dbReference>
<dbReference type="Pfam" id="PF02931">
    <property type="entry name" value="Neur_chan_LBD"/>
    <property type="match status" value="1"/>
</dbReference>
<evidence type="ECO:0000259" key="21">
    <source>
        <dbReference type="Pfam" id="PF02931"/>
    </source>
</evidence>
<evidence type="ECO:0000256" key="4">
    <source>
        <dbReference type="ARBA" id="ARBA00022729"/>
    </source>
</evidence>
<name>A0A5C6MSR0_9TELE</name>
<dbReference type="PANTHER" id="PTHR18945">
    <property type="entry name" value="NEUROTRANSMITTER GATED ION CHANNEL"/>
    <property type="match status" value="1"/>
</dbReference>
<comment type="function">
    <text evidence="19">Forms serotonin (5-hydroxytryptamine/5-HT3)-activated cation-selective channel complexes, which when activated cause fast, depolarizing responses in neurons.</text>
</comment>
<evidence type="ECO:0000256" key="10">
    <source>
        <dbReference type="ARBA" id="ARBA00023170"/>
    </source>
</evidence>
<comment type="catalytic activity">
    <reaction evidence="17">
        <text>Na(+)(in) = Na(+)(out)</text>
        <dbReference type="Rhea" id="RHEA:34963"/>
        <dbReference type="ChEBI" id="CHEBI:29101"/>
    </reaction>
</comment>
<dbReference type="FunFam" id="2.70.170.10:FF:000017">
    <property type="entry name" value="5-hydroxytryptamine receptor 3A"/>
    <property type="match status" value="1"/>
</dbReference>
<evidence type="ECO:0000256" key="18">
    <source>
        <dbReference type="ARBA" id="ARBA00036634"/>
    </source>
</evidence>
<keyword evidence="13" id="KW-1071">Ligand-gated ion channel</keyword>
<comment type="subcellular location">
    <subcellularLocation>
        <location evidence="15">Postsynaptic cell membrane</location>
        <topology evidence="15">Multi-pass membrane protein</topology>
    </subcellularLocation>
</comment>
<evidence type="ECO:0000259" key="22">
    <source>
        <dbReference type="Pfam" id="PF02932"/>
    </source>
</evidence>
<dbReference type="InterPro" id="IPR049944">
    <property type="entry name" value="LGIC_TM_5-HT3"/>
</dbReference>
<feature type="domain" description="Neurotransmitter-gated ion-channel transmembrane" evidence="22">
    <location>
        <begin position="579"/>
        <end position="690"/>
    </location>
</feature>
<evidence type="ECO:0000256" key="8">
    <source>
        <dbReference type="ARBA" id="ARBA00023136"/>
    </source>
</evidence>
<evidence type="ECO:0000313" key="23">
    <source>
        <dbReference type="EMBL" id="TWW57993.1"/>
    </source>
</evidence>
<dbReference type="InterPro" id="IPR006202">
    <property type="entry name" value="Neur_chan_lig-bd"/>
</dbReference>
<evidence type="ECO:0000256" key="14">
    <source>
        <dbReference type="ARBA" id="ARBA00023303"/>
    </source>
</evidence>
<keyword evidence="7 20" id="KW-0406">Ion transport</keyword>
<evidence type="ECO:0000256" key="7">
    <source>
        <dbReference type="ARBA" id="ARBA00023065"/>
    </source>
</evidence>
<feature type="transmembrane region" description="Helical" evidence="20">
    <location>
        <begin position="631"/>
        <end position="650"/>
    </location>
</feature>
<keyword evidence="1 20" id="KW-0813">Transport</keyword>
<evidence type="ECO:0000256" key="15">
    <source>
        <dbReference type="ARBA" id="ARBA00034104"/>
    </source>
</evidence>
<keyword evidence="11" id="KW-0325">Glycoprotein</keyword>
<evidence type="ECO:0000256" key="13">
    <source>
        <dbReference type="ARBA" id="ARBA00023286"/>
    </source>
</evidence>
<dbReference type="PROSITE" id="PS00236">
    <property type="entry name" value="NEUROTR_ION_CHANNEL"/>
    <property type="match status" value="1"/>
</dbReference>
<dbReference type="GO" id="GO:0045211">
    <property type="term" value="C:postsynaptic membrane"/>
    <property type="evidence" value="ECO:0007669"/>
    <property type="project" value="UniProtKB-SubCell"/>
</dbReference>
<evidence type="ECO:0000256" key="3">
    <source>
        <dbReference type="ARBA" id="ARBA00022692"/>
    </source>
</evidence>
<keyword evidence="4" id="KW-0732">Signal</keyword>
<dbReference type="PRINTS" id="PR00252">
    <property type="entry name" value="NRIONCHANNEL"/>
</dbReference>
<keyword evidence="3 20" id="KW-0812">Transmembrane</keyword>
<reference evidence="23 24" key="1">
    <citation type="submission" date="2019-04" db="EMBL/GenBank/DDBJ databases">
        <title>Chromosome genome assembly for Takifugu flavidus.</title>
        <authorList>
            <person name="Xiao S."/>
        </authorList>
    </citation>
    <scope>NUCLEOTIDE SEQUENCE [LARGE SCALE GENOMIC DNA]</scope>
    <source>
        <strain evidence="23">HTHZ2018</strain>
        <tissue evidence="23">Muscle</tissue>
    </source>
</reference>
<dbReference type="InterPro" id="IPR038050">
    <property type="entry name" value="Neuro_actylchol_rec"/>
</dbReference>
<keyword evidence="10 23" id="KW-0675">Receptor</keyword>
<evidence type="ECO:0000256" key="6">
    <source>
        <dbReference type="ARBA" id="ARBA00023018"/>
    </source>
</evidence>
<protein>
    <submittedName>
        <fullName evidence="23">5-hydroxytryptamine receptor 3C</fullName>
    </submittedName>
</protein>
<feature type="transmembrane region" description="Helical" evidence="20">
    <location>
        <begin position="287"/>
        <end position="307"/>
    </location>
</feature>
<comment type="caution">
    <text evidence="23">The sequence shown here is derived from an EMBL/GenBank/DDBJ whole genome shotgun (WGS) entry which is preliminary data.</text>
</comment>
<evidence type="ECO:0000256" key="20">
    <source>
        <dbReference type="RuleBase" id="RU000687"/>
    </source>
</evidence>
<evidence type="ECO:0000256" key="5">
    <source>
        <dbReference type="ARBA" id="ARBA00022989"/>
    </source>
</evidence>
<accession>A0A5C6MSR0</accession>
<feature type="domain" description="Neurotransmitter-gated ion-channel transmembrane" evidence="22">
    <location>
        <begin position="229"/>
        <end position="358"/>
    </location>
</feature>
<evidence type="ECO:0000256" key="11">
    <source>
        <dbReference type="ARBA" id="ARBA00023180"/>
    </source>
</evidence>
<keyword evidence="12" id="KW-0628">Postsynaptic cell membrane</keyword>